<keyword evidence="2" id="KW-0229">DNA integration</keyword>
<name>A0A256H196_9HYPH</name>
<dbReference type="InterPro" id="IPR050090">
    <property type="entry name" value="Tyrosine_recombinase_XerCD"/>
</dbReference>
<dbReference type="InterPro" id="IPR044068">
    <property type="entry name" value="CB"/>
</dbReference>
<dbReference type="Gene3D" id="1.10.150.130">
    <property type="match status" value="1"/>
</dbReference>
<dbReference type="InterPro" id="IPR002104">
    <property type="entry name" value="Integrase_catalytic"/>
</dbReference>
<evidence type="ECO:0000256" key="3">
    <source>
        <dbReference type="ARBA" id="ARBA00023125"/>
    </source>
</evidence>
<dbReference type="InterPro" id="IPR011010">
    <property type="entry name" value="DNA_brk_join_enz"/>
</dbReference>
<keyword evidence="11" id="KW-1185">Reference proteome</keyword>
<evidence type="ECO:0000313" key="10">
    <source>
        <dbReference type="Proteomes" id="UP000216363"/>
    </source>
</evidence>
<dbReference type="PANTHER" id="PTHR30349:SF64">
    <property type="entry name" value="PROPHAGE INTEGRASE INTD-RELATED"/>
    <property type="match status" value="1"/>
</dbReference>
<evidence type="ECO:0000256" key="2">
    <source>
        <dbReference type="ARBA" id="ARBA00022908"/>
    </source>
</evidence>
<keyword evidence="3 5" id="KW-0238">DNA-binding</keyword>
<organism evidence="9 10">
    <name type="scientific">Brucella lupini</name>
    <dbReference type="NCBI Taxonomy" id="255457"/>
    <lineage>
        <taxon>Bacteria</taxon>
        <taxon>Pseudomonadati</taxon>
        <taxon>Pseudomonadota</taxon>
        <taxon>Alphaproteobacteria</taxon>
        <taxon>Hyphomicrobiales</taxon>
        <taxon>Brucellaceae</taxon>
        <taxon>Brucella/Ochrobactrum group</taxon>
        <taxon>Brucella</taxon>
    </lineage>
</organism>
<reference evidence="8 11" key="2">
    <citation type="submission" date="2019-09" db="EMBL/GenBank/DDBJ databases">
        <title>Taxonomic organization of the family Brucellaceae based on a phylogenomic approach.</title>
        <authorList>
            <person name="Leclercq S."/>
            <person name="Cloeckaert A."/>
            <person name="Zygmunt M.S."/>
        </authorList>
    </citation>
    <scope>NUCLEOTIDE SEQUENCE [LARGE SCALE GENOMIC DNA]</scope>
    <source>
        <strain evidence="8 11">LUP23</strain>
    </source>
</reference>
<dbReference type="InterPro" id="IPR010998">
    <property type="entry name" value="Integrase_recombinase_N"/>
</dbReference>
<dbReference type="EMBL" id="WBWF01000024">
    <property type="protein sequence ID" value="KAB2701569.1"/>
    <property type="molecule type" value="Genomic_DNA"/>
</dbReference>
<dbReference type="SUPFAM" id="SSF47823">
    <property type="entry name" value="lambda integrase-like, N-terminal domain"/>
    <property type="match status" value="1"/>
</dbReference>
<dbReference type="GO" id="GO:0015074">
    <property type="term" value="P:DNA integration"/>
    <property type="evidence" value="ECO:0007669"/>
    <property type="project" value="UniProtKB-KW"/>
</dbReference>
<dbReference type="Proteomes" id="UP000216363">
    <property type="component" value="Unassembled WGS sequence"/>
</dbReference>
<dbReference type="PROSITE" id="PS51900">
    <property type="entry name" value="CB"/>
    <property type="match status" value="1"/>
</dbReference>
<evidence type="ECO:0000259" key="6">
    <source>
        <dbReference type="PROSITE" id="PS51898"/>
    </source>
</evidence>
<dbReference type="CDD" id="cd00397">
    <property type="entry name" value="DNA_BRE_C"/>
    <property type="match status" value="1"/>
</dbReference>
<evidence type="ECO:0000256" key="1">
    <source>
        <dbReference type="ARBA" id="ARBA00008857"/>
    </source>
</evidence>
<dbReference type="InterPro" id="IPR004107">
    <property type="entry name" value="Integrase_SAM-like_N"/>
</dbReference>
<dbReference type="SUPFAM" id="SSF56349">
    <property type="entry name" value="DNA breaking-rejoining enzymes"/>
    <property type="match status" value="1"/>
</dbReference>
<dbReference type="Proteomes" id="UP000435957">
    <property type="component" value="Unassembled WGS sequence"/>
</dbReference>
<evidence type="ECO:0000256" key="4">
    <source>
        <dbReference type="ARBA" id="ARBA00023172"/>
    </source>
</evidence>
<keyword evidence="4" id="KW-0233">DNA recombination</keyword>
<evidence type="ECO:0000313" key="11">
    <source>
        <dbReference type="Proteomes" id="UP000435957"/>
    </source>
</evidence>
<protein>
    <submittedName>
        <fullName evidence="9">Phage integrase family protein</fullName>
    </submittedName>
    <submittedName>
        <fullName evidence="8">Tyrosine-type recombinase/integrase</fullName>
    </submittedName>
</protein>
<dbReference type="Pfam" id="PF02899">
    <property type="entry name" value="Phage_int_SAM_1"/>
    <property type="match status" value="1"/>
</dbReference>
<dbReference type="PROSITE" id="PS51898">
    <property type="entry name" value="TYR_RECOMBINASE"/>
    <property type="match status" value="1"/>
</dbReference>
<dbReference type="GO" id="GO:0006310">
    <property type="term" value="P:DNA recombination"/>
    <property type="evidence" value="ECO:0007669"/>
    <property type="project" value="UniProtKB-KW"/>
</dbReference>
<gene>
    <name evidence="9" type="ORF">CES86_5634</name>
    <name evidence="8" type="ORF">F9L03_22945</name>
</gene>
<dbReference type="EMBL" id="NNRN01000021">
    <property type="protein sequence ID" value="OYR32641.1"/>
    <property type="molecule type" value="Genomic_DNA"/>
</dbReference>
<feature type="domain" description="Tyr recombinase" evidence="6">
    <location>
        <begin position="188"/>
        <end position="473"/>
    </location>
</feature>
<evidence type="ECO:0000259" key="7">
    <source>
        <dbReference type="PROSITE" id="PS51900"/>
    </source>
</evidence>
<dbReference type="GO" id="GO:0003677">
    <property type="term" value="F:DNA binding"/>
    <property type="evidence" value="ECO:0007669"/>
    <property type="project" value="UniProtKB-UniRule"/>
</dbReference>
<evidence type="ECO:0000256" key="5">
    <source>
        <dbReference type="PROSITE-ProRule" id="PRU01248"/>
    </source>
</evidence>
<dbReference type="AlphaFoldDB" id="A0A256H196"/>
<comment type="caution">
    <text evidence="9">The sequence shown here is derived from an EMBL/GenBank/DDBJ whole genome shotgun (WGS) entry which is preliminary data.</text>
</comment>
<proteinExistence type="inferred from homology"/>
<dbReference type="RefSeq" id="WP_094513406.1">
    <property type="nucleotide sequence ID" value="NZ_JBHEEP010000040.1"/>
</dbReference>
<reference evidence="9 10" key="1">
    <citation type="submission" date="2017-07" db="EMBL/GenBank/DDBJ databases">
        <title>Draft genome of Ochrobactrum lupini type strain LUP21.</title>
        <authorList>
            <person name="Krzyzanowska D.M."/>
            <person name="Jafra S."/>
        </authorList>
    </citation>
    <scope>NUCLEOTIDE SEQUENCE [LARGE SCALE GENOMIC DNA]</scope>
    <source>
        <strain evidence="9 10">LUP21</strain>
    </source>
</reference>
<evidence type="ECO:0000313" key="8">
    <source>
        <dbReference type="EMBL" id="KAB2701569.1"/>
    </source>
</evidence>
<sequence>MPQVFFTDLSAVHRSVTVHGATYELSSDEIAAADNIGLVEGMPFILGSDGAYDHHLNRFLRSCPTMGVRSLNSLRAYARDIVVWMRFLEERRNGKSLWSADRDDIAAFHEARRLSAPPFRISASSWNRMIAALDKLYRWAIDEKIIAAAPFTYRQLWSRASTSGAVIAMAVNCAKERGGRKGDMRFLDLPRYLVFREVGLRGRLPDGREDPTWRGRNGERNALFAELLITTGLRLQEASSLLLNELPELDARPDSLARSLPFRLAAATAKGSRGRDIRMPIRLIGQLQDYVRIERENSLARAPRSGRIRRTHSPIPAIGYDHRALRLNDGDCAVRTSVDQLTPSERTRLVDATTGLPLALWLTEDGEPMPMASWEAVFTRASERCRRFGFEDMHVTPHMLRHSFAVHMLTLLLREQINWVVSERSQHLGSAYRRMIGDPLLKLQRLMGHSRIESTYIYLDHLADSQEIVDAAVGNLGLDVASMELAP</sequence>
<dbReference type="Gene3D" id="1.10.443.10">
    <property type="entry name" value="Intergrase catalytic core"/>
    <property type="match status" value="1"/>
</dbReference>
<feature type="domain" description="Core-binding (CB)" evidence="7">
    <location>
        <begin position="50"/>
        <end position="141"/>
    </location>
</feature>
<evidence type="ECO:0000313" key="9">
    <source>
        <dbReference type="EMBL" id="OYR32641.1"/>
    </source>
</evidence>
<dbReference type="InterPro" id="IPR013762">
    <property type="entry name" value="Integrase-like_cat_sf"/>
</dbReference>
<dbReference type="PANTHER" id="PTHR30349">
    <property type="entry name" value="PHAGE INTEGRASE-RELATED"/>
    <property type="match status" value="1"/>
</dbReference>
<comment type="similarity">
    <text evidence="1">Belongs to the 'phage' integrase family.</text>
</comment>
<accession>A0A256H196</accession>